<reference evidence="14" key="1">
    <citation type="submission" date="2025-08" db="UniProtKB">
        <authorList>
            <consortium name="RefSeq"/>
        </authorList>
    </citation>
    <scope>IDENTIFICATION</scope>
</reference>
<feature type="transmembrane region" description="Helical" evidence="11">
    <location>
        <begin position="114"/>
        <end position="133"/>
    </location>
</feature>
<keyword evidence="7 9" id="KW-0675">Receptor</keyword>
<feature type="compositionally biased region" description="Low complexity" evidence="10">
    <location>
        <begin position="244"/>
        <end position="255"/>
    </location>
</feature>
<organism evidence="13 14">
    <name type="scientific">Acanthaster planci</name>
    <name type="common">Crown-of-thorns starfish</name>
    <dbReference type="NCBI Taxonomy" id="133434"/>
    <lineage>
        <taxon>Eukaryota</taxon>
        <taxon>Metazoa</taxon>
        <taxon>Echinodermata</taxon>
        <taxon>Eleutherozoa</taxon>
        <taxon>Asterozoa</taxon>
        <taxon>Asteroidea</taxon>
        <taxon>Valvatacea</taxon>
        <taxon>Valvatida</taxon>
        <taxon>Acanthasteridae</taxon>
        <taxon>Acanthaster</taxon>
    </lineage>
</organism>
<name>A0A8B7YGL9_ACAPL</name>
<evidence type="ECO:0000256" key="2">
    <source>
        <dbReference type="ARBA" id="ARBA00022475"/>
    </source>
</evidence>
<feature type="domain" description="G-protein coupled receptors family 1 profile" evidence="12">
    <location>
        <begin position="53"/>
        <end position="326"/>
    </location>
</feature>
<dbReference type="KEGG" id="aplc:110979793"/>
<dbReference type="PRINTS" id="PR00237">
    <property type="entry name" value="GPCRRHODOPSN"/>
</dbReference>
<keyword evidence="13" id="KW-1185">Reference proteome</keyword>
<dbReference type="PANTHER" id="PTHR24228">
    <property type="entry name" value="B2 BRADYKININ RECEPTOR/ANGIOTENSIN II RECEPTOR"/>
    <property type="match status" value="1"/>
</dbReference>
<dbReference type="Pfam" id="PF00001">
    <property type="entry name" value="7tm_1"/>
    <property type="match status" value="1"/>
</dbReference>
<dbReference type="PANTHER" id="PTHR24228:SF72">
    <property type="entry name" value="G-PROTEIN COUPLED RECEPTORS FAMILY 1 PROFILE DOMAIN-CONTAINING PROTEIN"/>
    <property type="match status" value="1"/>
</dbReference>
<dbReference type="Gene3D" id="1.20.1070.10">
    <property type="entry name" value="Rhodopsin 7-helix transmembrane proteins"/>
    <property type="match status" value="1"/>
</dbReference>
<evidence type="ECO:0000256" key="11">
    <source>
        <dbReference type="SAM" id="Phobius"/>
    </source>
</evidence>
<protein>
    <submittedName>
        <fullName evidence="14">Alpha-1A adrenergic receptor-like isoform X1</fullName>
    </submittedName>
</protein>
<sequence>MEPTTDIFLTKDYPSTSVLSTPGDYRNFRFEDYTQRVIIASIVSLVTVCGLIGNCMTILAVGLSRKLQTKTNVFVTNLAVADLVTCLCAPFSAVALLSRDGWPLPDLVCSLSAAIGYTCLACSVITLAAIAINRYILVTKPLQTFQSIYTPRKIVMMLILIWAYPILVCCLPLFGLGQWGYSDKYKTCTQDTTHETSDYFSLVGSLLIFPVPLVILFVCYFKIYRHVTRHATTMKEKSVQMAASDSSSGPSLAGSTQHLRHRGSSTAGNINRRQVQITKNLFIVVCAFVACLAPFAIALTIPPSDPVIPWTGMIIIFNSMLNPIIYGLKHPHFKEVFHRMLRCQWHLIPEPSGFLRKMQSTIH</sequence>
<feature type="transmembrane region" description="Helical" evidence="11">
    <location>
        <begin position="154"/>
        <end position="179"/>
    </location>
</feature>
<keyword evidence="3 9" id="KW-0812">Transmembrane</keyword>
<evidence type="ECO:0000313" key="14">
    <source>
        <dbReference type="RefSeq" id="XP_022091545.1"/>
    </source>
</evidence>
<dbReference type="InterPro" id="IPR000276">
    <property type="entry name" value="GPCR_Rhodpsn"/>
</dbReference>
<dbReference type="RefSeq" id="XP_022091545.1">
    <property type="nucleotide sequence ID" value="XM_022235853.1"/>
</dbReference>
<evidence type="ECO:0000256" key="10">
    <source>
        <dbReference type="SAM" id="MobiDB-lite"/>
    </source>
</evidence>
<proteinExistence type="inferred from homology"/>
<evidence type="ECO:0000256" key="5">
    <source>
        <dbReference type="ARBA" id="ARBA00023040"/>
    </source>
</evidence>
<dbReference type="GO" id="GO:0004930">
    <property type="term" value="F:G protein-coupled receptor activity"/>
    <property type="evidence" value="ECO:0007669"/>
    <property type="project" value="UniProtKB-KW"/>
</dbReference>
<feature type="transmembrane region" description="Helical" evidence="11">
    <location>
        <begin position="281"/>
        <end position="301"/>
    </location>
</feature>
<evidence type="ECO:0000256" key="8">
    <source>
        <dbReference type="ARBA" id="ARBA00023224"/>
    </source>
</evidence>
<dbReference type="AlphaFoldDB" id="A0A8B7YGL9"/>
<dbReference type="GO" id="GO:0005886">
    <property type="term" value="C:plasma membrane"/>
    <property type="evidence" value="ECO:0007669"/>
    <property type="project" value="UniProtKB-SubCell"/>
</dbReference>
<evidence type="ECO:0000256" key="6">
    <source>
        <dbReference type="ARBA" id="ARBA00023136"/>
    </source>
</evidence>
<dbReference type="InterPro" id="IPR017452">
    <property type="entry name" value="GPCR_Rhodpsn_7TM"/>
</dbReference>
<evidence type="ECO:0000256" key="3">
    <source>
        <dbReference type="ARBA" id="ARBA00022692"/>
    </source>
</evidence>
<keyword evidence="5 9" id="KW-0297">G-protein coupled receptor</keyword>
<dbReference type="OrthoDB" id="10044919at2759"/>
<evidence type="ECO:0000313" key="13">
    <source>
        <dbReference type="Proteomes" id="UP000694845"/>
    </source>
</evidence>
<dbReference type="PROSITE" id="PS50262">
    <property type="entry name" value="G_PROTEIN_RECEP_F1_2"/>
    <property type="match status" value="1"/>
</dbReference>
<evidence type="ECO:0000259" key="12">
    <source>
        <dbReference type="PROSITE" id="PS50262"/>
    </source>
</evidence>
<dbReference type="SMART" id="SM01381">
    <property type="entry name" value="7TM_GPCR_Srsx"/>
    <property type="match status" value="1"/>
</dbReference>
<gene>
    <name evidence="14" type="primary">LOC110979793</name>
</gene>
<evidence type="ECO:0000256" key="9">
    <source>
        <dbReference type="RuleBase" id="RU000688"/>
    </source>
</evidence>
<comment type="subcellular location">
    <subcellularLocation>
        <location evidence="1">Cell membrane</location>
        <topology evidence="1">Multi-pass membrane protein</topology>
    </subcellularLocation>
</comment>
<keyword evidence="4 11" id="KW-1133">Transmembrane helix</keyword>
<keyword evidence="8 9" id="KW-0807">Transducer</keyword>
<dbReference type="OMA" id="CHMISEP"/>
<comment type="similarity">
    <text evidence="9">Belongs to the G-protein coupled receptor 1 family.</text>
</comment>
<dbReference type="Proteomes" id="UP000694845">
    <property type="component" value="Unplaced"/>
</dbReference>
<feature type="transmembrane region" description="Helical" evidence="11">
    <location>
        <begin position="199"/>
        <end position="221"/>
    </location>
</feature>
<keyword evidence="6 11" id="KW-0472">Membrane</keyword>
<feature type="transmembrane region" description="Helical" evidence="11">
    <location>
        <begin position="307"/>
        <end position="328"/>
    </location>
</feature>
<dbReference type="PROSITE" id="PS00237">
    <property type="entry name" value="G_PROTEIN_RECEP_F1_1"/>
    <property type="match status" value="1"/>
</dbReference>
<evidence type="ECO:0000256" key="4">
    <source>
        <dbReference type="ARBA" id="ARBA00022989"/>
    </source>
</evidence>
<feature type="transmembrane region" description="Helical" evidence="11">
    <location>
        <begin position="37"/>
        <end position="61"/>
    </location>
</feature>
<evidence type="ECO:0000256" key="1">
    <source>
        <dbReference type="ARBA" id="ARBA00004651"/>
    </source>
</evidence>
<feature type="region of interest" description="Disordered" evidence="10">
    <location>
        <begin position="244"/>
        <end position="265"/>
    </location>
</feature>
<keyword evidence="2" id="KW-1003">Cell membrane</keyword>
<accession>A0A8B7YGL9</accession>
<feature type="transmembrane region" description="Helical" evidence="11">
    <location>
        <begin position="73"/>
        <end position="94"/>
    </location>
</feature>
<dbReference type="SUPFAM" id="SSF81321">
    <property type="entry name" value="Family A G protein-coupled receptor-like"/>
    <property type="match status" value="1"/>
</dbReference>
<dbReference type="GeneID" id="110979793"/>
<dbReference type="CDD" id="cd00637">
    <property type="entry name" value="7tm_classA_rhodopsin-like"/>
    <property type="match status" value="1"/>
</dbReference>
<evidence type="ECO:0000256" key="7">
    <source>
        <dbReference type="ARBA" id="ARBA00023170"/>
    </source>
</evidence>